<accession>A0A371H236</accession>
<comment type="caution">
    <text evidence="1">The sequence shown here is derived from an EMBL/GenBank/DDBJ whole genome shotgun (WGS) entry which is preliminary data.</text>
</comment>
<evidence type="ECO:0000313" key="2">
    <source>
        <dbReference type="Proteomes" id="UP000257109"/>
    </source>
</evidence>
<organism evidence="1 2">
    <name type="scientific">Mucuna pruriens</name>
    <name type="common">Velvet bean</name>
    <name type="synonym">Dolichos pruriens</name>
    <dbReference type="NCBI Taxonomy" id="157652"/>
    <lineage>
        <taxon>Eukaryota</taxon>
        <taxon>Viridiplantae</taxon>
        <taxon>Streptophyta</taxon>
        <taxon>Embryophyta</taxon>
        <taxon>Tracheophyta</taxon>
        <taxon>Spermatophyta</taxon>
        <taxon>Magnoliopsida</taxon>
        <taxon>eudicotyledons</taxon>
        <taxon>Gunneridae</taxon>
        <taxon>Pentapetalae</taxon>
        <taxon>rosids</taxon>
        <taxon>fabids</taxon>
        <taxon>Fabales</taxon>
        <taxon>Fabaceae</taxon>
        <taxon>Papilionoideae</taxon>
        <taxon>50 kb inversion clade</taxon>
        <taxon>NPAAA clade</taxon>
        <taxon>indigoferoid/millettioid clade</taxon>
        <taxon>Phaseoleae</taxon>
        <taxon>Mucuna</taxon>
    </lineage>
</organism>
<feature type="non-terminal residue" evidence="1">
    <location>
        <position position="1"/>
    </location>
</feature>
<protein>
    <submittedName>
        <fullName evidence="1">Uncharacterized protein</fullName>
    </submittedName>
</protein>
<reference evidence="1" key="1">
    <citation type="submission" date="2018-05" db="EMBL/GenBank/DDBJ databases">
        <title>Draft genome of Mucuna pruriens seed.</title>
        <authorList>
            <person name="Nnadi N.E."/>
            <person name="Vos R."/>
            <person name="Hasami M.H."/>
            <person name="Devisetty U.K."/>
            <person name="Aguiy J.C."/>
        </authorList>
    </citation>
    <scope>NUCLEOTIDE SEQUENCE [LARGE SCALE GENOMIC DNA]</scope>
    <source>
        <strain evidence="1">JCA_2017</strain>
    </source>
</reference>
<proteinExistence type="predicted"/>
<sequence length="59" mass="7000">MVRLRLPIEPYPNYLGTLYSNLKTNSFKEEDRIPLYPNKASHEEHEEHIKAIMGILMEE</sequence>
<dbReference type="EMBL" id="QJKJ01003796">
    <property type="protein sequence ID" value="RDX96860.1"/>
    <property type="molecule type" value="Genomic_DNA"/>
</dbReference>
<keyword evidence="2" id="KW-1185">Reference proteome</keyword>
<evidence type="ECO:0000313" key="1">
    <source>
        <dbReference type="EMBL" id="RDX96860.1"/>
    </source>
</evidence>
<dbReference type="AlphaFoldDB" id="A0A371H236"/>
<name>A0A371H236_MUCPR</name>
<dbReference type="Proteomes" id="UP000257109">
    <property type="component" value="Unassembled WGS sequence"/>
</dbReference>
<gene>
    <name evidence="1" type="ORF">CR513_20439</name>
</gene>